<dbReference type="Proteomes" id="UP000689129">
    <property type="component" value="Unassembled WGS sequence"/>
</dbReference>
<name>A0A8I2ZFS3_VERLO</name>
<evidence type="ECO:0000313" key="5">
    <source>
        <dbReference type="EMBL" id="KAG7128815.1"/>
    </source>
</evidence>
<feature type="compositionally biased region" description="Gly residues" evidence="3">
    <location>
        <begin position="88"/>
        <end position="103"/>
    </location>
</feature>
<comment type="caution">
    <text evidence="5">The sequence shown here is derived from an EMBL/GenBank/DDBJ whole genome shotgun (WGS) entry which is preliminary data.</text>
</comment>
<feature type="compositionally biased region" description="Basic and acidic residues" evidence="3">
    <location>
        <begin position="105"/>
        <end position="114"/>
    </location>
</feature>
<dbReference type="Pfam" id="PF09598">
    <property type="entry name" value="Stm1_N"/>
    <property type="match status" value="1"/>
</dbReference>
<reference evidence="5" key="1">
    <citation type="journal article" date="2021" name="Mol. Plant Pathol.">
        <title>A 20-kb lineage-specific genomic region tames virulence in pathogenic amphidiploid Verticillium longisporum.</title>
        <authorList>
            <person name="Harting R."/>
            <person name="Starke J."/>
            <person name="Kusch H."/>
            <person name="Poggeler S."/>
            <person name="Maurus I."/>
            <person name="Schluter R."/>
            <person name="Landesfeind M."/>
            <person name="Bulla I."/>
            <person name="Nowrousian M."/>
            <person name="de Jonge R."/>
            <person name="Stahlhut G."/>
            <person name="Hoff K.J."/>
            <person name="Asshauer K.P."/>
            <person name="Thurmer A."/>
            <person name="Stanke M."/>
            <person name="Daniel R."/>
            <person name="Morgenstern B."/>
            <person name="Thomma B.P.H.J."/>
            <person name="Kronstad J.W."/>
            <person name="Braus-Stromeyer S.A."/>
            <person name="Braus G.H."/>
        </authorList>
    </citation>
    <scope>NUCLEOTIDE SEQUENCE</scope>
    <source>
        <strain evidence="5">Vl32</strain>
    </source>
</reference>
<dbReference type="GO" id="GO:0005737">
    <property type="term" value="C:cytoplasm"/>
    <property type="evidence" value="ECO:0007669"/>
    <property type="project" value="UniProtKB-SubCell"/>
</dbReference>
<feature type="compositionally biased region" description="Polar residues" evidence="3">
    <location>
        <begin position="121"/>
        <end position="130"/>
    </location>
</feature>
<dbReference type="GO" id="GO:0003723">
    <property type="term" value="F:RNA binding"/>
    <property type="evidence" value="ECO:0007669"/>
    <property type="project" value="InterPro"/>
</dbReference>
<protein>
    <recommendedName>
        <fullName evidence="4">Hyaluronan/mRNA-binding protein domain-containing protein</fullName>
    </recommendedName>
</protein>
<comment type="subcellular location">
    <subcellularLocation>
        <location evidence="1">Cytoplasm</location>
    </subcellularLocation>
</comment>
<feature type="compositionally biased region" description="Basic and acidic residues" evidence="3">
    <location>
        <begin position="244"/>
        <end position="267"/>
    </location>
</feature>
<dbReference type="EMBL" id="JAEMWZ010000262">
    <property type="protein sequence ID" value="KAG7128815.1"/>
    <property type="molecule type" value="Genomic_DNA"/>
</dbReference>
<gene>
    <name evidence="5" type="ORF">HYQ45_011756</name>
</gene>
<dbReference type="OrthoDB" id="5426471at2759"/>
<dbReference type="InterPro" id="IPR019084">
    <property type="entry name" value="STM1-like_N"/>
</dbReference>
<evidence type="ECO:0000313" key="6">
    <source>
        <dbReference type="Proteomes" id="UP000689129"/>
    </source>
</evidence>
<dbReference type="GO" id="GO:0005634">
    <property type="term" value="C:nucleus"/>
    <property type="evidence" value="ECO:0007669"/>
    <property type="project" value="TreeGrafter"/>
</dbReference>
<evidence type="ECO:0000256" key="2">
    <source>
        <dbReference type="ARBA" id="ARBA00022490"/>
    </source>
</evidence>
<organism evidence="5 6">
    <name type="scientific">Verticillium longisporum</name>
    <name type="common">Verticillium dahliae var. longisporum</name>
    <dbReference type="NCBI Taxonomy" id="100787"/>
    <lineage>
        <taxon>Eukaryota</taxon>
        <taxon>Fungi</taxon>
        <taxon>Dikarya</taxon>
        <taxon>Ascomycota</taxon>
        <taxon>Pezizomycotina</taxon>
        <taxon>Sordariomycetes</taxon>
        <taxon>Hypocreomycetidae</taxon>
        <taxon>Glomerellales</taxon>
        <taxon>Plectosphaerellaceae</taxon>
        <taxon>Verticillium</taxon>
    </lineage>
</organism>
<dbReference type="SMART" id="SM01233">
    <property type="entry name" value="HABP4_PAI-RBP1"/>
    <property type="match status" value="1"/>
</dbReference>
<dbReference type="PANTHER" id="PTHR12299:SF17">
    <property type="entry name" value="AT19571P-RELATED"/>
    <property type="match status" value="1"/>
</dbReference>
<evidence type="ECO:0000256" key="1">
    <source>
        <dbReference type="ARBA" id="ARBA00004496"/>
    </source>
</evidence>
<feature type="compositionally biased region" description="Basic and acidic residues" evidence="3">
    <location>
        <begin position="182"/>
        <end position="202"/>
    </location>
</feature>
<evidence type="ECO:0000259" key="4">
    <source>
        <dbReference type="SMART" id="SM01233"/>
    </source>
</evidence>
<feature type="compositionally biased region" description="Gly residues" evidence="3">
    <location>
        <begin position="51"/>
        <end position="61"/>
    </location>
</feature>
<dbReference type="PANTHER" id="PTHR12299">
    <property type="entry name" value="HYALURONIC ACID-BINDING PROTEIN 4"/>
    <property type="match status" value="1"/>
</dbReference>
<dbReference type="InterPro" id="IPR039764">
    <property type="entry name" value="HABP4/SERBP1-like"/>
</dbReference>
<keyword evidence="2" id="KW-0963">Cytoplasm</keyword>
<feature type="region of interest" description="Disordered" evidence="3">
    <location>
        <begin position="1"/>
        <end position="275"/>
    </location>
</feature>
<accession>A0A8I2ZFS3</accession>
<feature type="compositionally biased region" description="Acidic residues" evidence="3">
    <location>
        <begin position="157"/>
        <end position="167"/>
    </location>
</feature>
<dbReference type="InterPro" id="IPR006861">
    <property type="entry name" value="HABP4_PAIRBP1-bd"/>
</dbReference>
<dbReference type="AlphaFoldDB" id="A0A8I2ZFS3"/>
<feature type="domain" description="Hyaluronan/mRNA-binding protein" evidence="4">
    <location>
        <begin position="106"/>
        <end position="200"/>
    </location>
</feature>
<feature type="compositionally biased region" description="Basic and acidic residues" evidence="3">
    <location>
        <begin position="65"/>
        <end position="85"/>
    </location>
</feature>
<evidence type="ECO:0000256" key="3">
    <source>
        <dbReference type="SAM" id="MobiDB-lite"/>
    </source>
</evidence>
<proteinExistence type="predicted"/>
<sequence>MSVASKNLYDLLGNDDGDDTPRAPVKTVDKPVARTTKRNAEPEAPARLPAGGAGNRRGGSGNDAAFRDRNSGSDRNRGRSTEEAAKGGARGGYGARGRGGRGGRFPRERDDRHTKGLPSGSEKQAAQSWGATEGNAELKDEQAGDAIAEAEKKDAAAEDAEEKVEEPEDKHVSYNDYLAQLAEKKAALDSTPEVRKANEGSSKKWGATQERGGFSGERGSRGGRGGRGRGDRGGEPGRGGNFRGGERADRGGGRKEANAAINTKDESAFPSLGGK</sequence>